<organism evidence="4 5">
    <name type="scientific">Streptomyces shaanxiensis</name>
    <dbReference type="NCBI Taxonomy" id="653357"/>
    <lineage>
        <taxon>Bacteria</taxon>
        <taxon>Bacillati</taxon>
        <taxon>Actinomycetota</taxon>
        <taxon>Actinomycetes</taxon>
        <taxon>Kitasatosporales</taxon>
        <taxon>Streptomycetaceae</taxon>
        <taxon>Streptomyces</taxon>
    </lineage>
</organism>
<evidence type="ECO:0000313" key="4">
    <source>
        <dbReference type="EMBL" id="GAA4054522.1"/>
    </source>
</evidence>
<evidence type="ECO:0000256" key="2">
    <source>
        <dbReference type="ARBA" id="ARBA00023002"/>
    </source>
</evidence>
<evidence type="ECO:0000256" key="1">
    <source>
        <dbReference type="ARBA" id="ARBA00007769"/>
    </source>
</evidence>
<keyword evidence="2" id="KW-0560">Oxidoreductase</keyword>
<proteinExistence type="inferred from homology"/>
<dbReference type="Proteomes" id="UP001499984">
    <property type="component" value="Unassembled WGS sequence"/>
</dbReference>
<dbReference type="SUPFAM" id="SSF142764">
    <property type="entry name" value="YgbK-like"/>
    <property type="match status" value="1"/>
</dbReference>
<dbReference type="InterPro" id="IPR037051">
    <property type="entry name" value="4-carb_acid_sugar_kinase_N_sf"/>
</dbReference>
<protein>
    <recommendedName>
        <fullName evidence="3">Isopropylmalate dehydrogenase-like domain-containing protein</fullName>
    </recommendedName>
</protein>
<gene>
    <name evidence="4" type="ORF">GCM10022233_27620</name>
</gene>
<dbReference type="EMBL" id="BAAAZY010000009">
    <property type="protein sequence ID" value="GAA4054522.1"/>
    <property type="molecule type" value="Genomic_DNA"/>
</dbReference>
<dbReference type="InterPro" id="IPR024084">
    <property type="entry name" value="IsoPropMal-DH-like_dom"/>
</dbReference>
<comment type="caution">
    <text evidence="4">The sequence shown here is derived from an EMBL/GenBank/DDBJ whole genome shotgun (WGS) entry which is preliminary data.</text>
</comment>
<comment type="similarity">
    <text evidence="1">Belongs to the isocitrate and isopropylmalate dehydrogenases family.</text>
</comment>
<dbReference type="InterPro" id="IPR031475">
    <property type="entry name" value="NBD_C"/>
</dbReference>
<evidence type="ECO:0000259" key="3">
    <source>
        <dbReference type="SMART" id="SM01329"/>
    </source>
</evidence>
<dbReference type="NCBIfam" id="NF043035">
    <property type="entry name" value="OxoTetrKin"/>
    <property type="match status" value="1"/>
</dbReference>
<dbReference type="PANTHER" id="PTHR11835:SF34">
    <property type="entry name" value="ISOCITRATE DEHYDROGENASE [NAD] SUBUNIT ALPHA, MITOCHONDRIAL"/>
    <property type="match status" value="1"/>
</dbReference>
<feature type="domain" description="Isopropylmalate dehydrogenase-like" evidence="3">
    <location>
        <begin position="6"/>
        <end position="325"/>
    </location>
</feature>
<dbReference type="InterPro" id="IPR050007">
    <property type="entry name" value="OtnK"/>
</dbReference>
<accession>A0ABP7UX13</accession>
<reference evidence="5" key="1">
    <citation type="journal article" date="2019" name="Int. J. Syst. Evol. Microbiol.">
        <title>The Global Catalogue of Microorganisms (GCM) 10K type strain sequencing project: providing services to taxonomists for standard genome sequencing and annotation.</title>
        <authorList>
            <consortium name="The Broad Institute Genomics Platform"/>
            <consortium name="The Broad Institute Genome Sequencing Center for Infectious Disease"/>
            <person name="Wu L."/>
            <person name="Ma J."/>
        </authorList>
    </citation>
    <scope>NUCLEOTIDE SEQUENCE [LARGE SCALE GENOMIC DNA]</scope>
    <source>
        <strain evidence="5">JCM 16925</strain>
    </source>
</reference>
<dbReference type="SMART" id="SM01329">
    <property type="entry name" value="Iso_dh"/>
    <property type="match status" value="1"/>
</dbReference>
<dbReference type="Gene3D" id="3.40.718.10">
    <property type="entry name" value="Isopropylmalate Dehydrogenase"/>
    <property type="match status" value="1"/>
</dbReference>
<dbReference type="SUPFAM" id="SSF53659">
    <property type="entry name" value="Isocitrate/Isopropylmalate dehydrogenase-like"/>
    <property type="match status" value="1"/>
</dbReference>
<dbReference type="Pfam" id="PF17042">
    <property type="entry name" value="NBD_C"/>
    <property type="match status" value="1"/>
</dbReference>
<sequence length="706" mass="73650">MSSTYRLGVLEGDGIGPEIVPASVEIATAAAQAAGVTVDWVTLPLCAAAIDTHGTPVPQETTQALADLDGWLLGPHDSVSYPEPHKSALNPSGTLRKHFQLFANIRPAKSFPGATAVCDNADLVIVRENTEGFYADRNTYAGTGEFSPVEGVAIAMGIITRTATERVARVAFDLARSRRKKLTIVHKANVLKLTTGLFRTVCQEVAQDYPDVAVDDFHIDAMTVHLVRRAQDFDVIVTENMFGDILSDLAGEISGSLGTAPSINASATTAMAQASHGSAPDIAGRNIANPVAMILSGAMDVAAAFRRAGLRTALVFGTPDTTSALPADYDAAVVALKSRSTPADQAVSESLDAQRWLWAKGAAQVYFKYCSTFDSTPQGNIGPVADALLDAAGAGITLRCPASPPNGRTVYQGHLFVHDQLLSDSPLRHHPLNPMTDSALVRLLSAQTSHRVALIDRSTVRRGTDAVRDALVAHHQDGVRHVIADAITDDDLAVLGGACLELPVVAGAAGLAEGIGHACPDGAPATGDPVPREGRAAVLAGSCSARTLEQIAHFHAAGLPSLHLDVLADAAGREVVDEALAWFDTQDPRLPVLIYASASPEELAAVPAQLGVAEAAARVEELLGVLATHLVERGVRRLLVAGGETSGAVTTALGIRAVLVGEEADPGVPWTHATTKAGDLFLMLKSGNFGAPDLFTRALGSSGEAR</sequence>
<dbReference type="PANTHER" id="PTHR11835">
    <property type="entry name" value="DECARBOXYLATING DEHYDROGENASES-ISOCITRATE, ISOPROPYLMALATE, TARTRATE"/>
    <property type="match status" value="1"/>
</dbReference>
<evidence type="ECO:0000313" key="5">
    <source>
        <dbReference type="Proteomes" id="UP001499984"/>
    </source>
</evidence>
<dbReference type="RefSeq" id="WP_345012258.1">
    <property type="nucleotide sequence ID" value="NZ_BAAAZY010000009.1"/>
</dbReference>
<name>A0ABP7UX13_9ACTN</name>
<dbReference type="Gene3D" id="3.40.980.20">
    <property type="entry name" value="Four-carbon acid sugar kinase, nucleotide binding domain"/>
    <property type="match status" value="1"/>
</dbReference>
<dbReference type="Gene3D" id="3.40.50.10840">
    <property type="entry name" value="Putative sugar-binding, N-terminal domain"/>
    <property type="match status" value="1"/>
</dbReference>
<dbReference type="InterPro" id="IPR042213">
    <property type="entry name" value="NBD_C_sf"/>
</dbReference>
<keyword evidence="5" id="KW-1185">Reference proteome</keyword>
<dbReference type="Pfam" id="PF00180">
    <property type="entry name" value="Iso_dh"/>
    <property type="match status" value="1"/>
</dbReference>